<dbReference type="EMBL" id="CP001827">
    <property type="protein sequence ID" value="ACZ62132.1"/>
    <property type="molecule type" value="Genomic_DNA"/>
</dbReference>
<proteinExistence type="predicted"/>
<name>D2BII2_DEHMV</name>
<sequence length="136" mass="14978">MCRIKNRAVLVVLCGVLAFSMISFAWCDSDEALWGAAPVFSEITYCGHLYPKSGEIIAKQQTPADLHPIGIYDTATNTATDYTASNFSSPDTNGSANPVIYAIDGVEPEEAIALKVLLISHKGTAWYYYFRYDRVL</sequence>
<dbReference type="HOGENOM" id="CLU_1872015_0_0_0"/>
<dbReference type="Proteomes" id="UP000002506">
    <property type="component" value="Chromosome"/>
</dbReference>
<organism evidence="2 3">
    <name type="scientific">Dehalococcoides mccartyi (strain VS)</name>
    <dbReference type="NCBI Taxonomy" id="311424"/>
    <lineage>
        <taxon>Bacteria</taxon>
        <taxon>Bacillati</taxon>
        <taxon>Chloroflexota</taxon>
        <taxon>Dehalococcoidia</taxon>
        <taxon>Dehalococcoidales</taxon>
        <taxon>Dehalococcoidaceae</taxon>
        <taxon>Dehalococcoides</taxon>
    </lineage>
</organism>
<evidence type="ECO:0008006" key="4">
    <source>
        <dbReference type="Google" id="ProtNLM"/>
    </source>
</evidence>
<evidence type="ECO:0000313" key="2">
    <source>
        <dbReference type="EMBL" id="ACZ62132.1"/>
    </source>
</evidence>
<protein>
    <recommendedName>
        <fullName evidence="4">Lipoprotein</fullName>
    </recommendedName>
</protein>
<accession>D2BII2</accession>
<evidence type="ECO:0000256" key="1">
    <source>
        <dbReference type="SAM" id="SignalP"/>
    </source>
</evidence>
<dbReference type="RefSeq" id="WP_012882281.1">
    <property type="nucleotide sequence ID" value="NC_013552.1"/>
</dbReference>
<evidence type="ECO:0000313" key="3">
    <source>
        <dbReference type="Proteomes" id="UP000002506"/>
    </source>
</evidence>
<dbReference type="AlphaFoldDB" id="D2BII2"/>
<reference evidence="2 3" key="1">
    <citation type="journal article" date="2009" name="PLoS Genet.">
        <title>Localized plasticity in the streamlined genomes of vinyl chloride respiring Dehalococcoides.</title>
        <authorList>
            <person name="McMurdie P.J."/>
            <person name="Behrens S.F."/>
            <person name="Muller J.A."/>
            <person name="Goke J."/>
            <person name="Ritalahti K.M."/>
            <person name="Wagner R."/>
            <person name="Goltsman E."/>
            <person name="Lapidus A."/>
            <person name="Holmes S."/>
            <person name="Loffler F.E."/>
            <person name="Spormann A.M."/>
        </authorList>
    </citation>
    <scope>NUCLEOTIDE SEQUENCE [LARGE SCALE GENOMIC DNA]</scope>
    <source>
        <strain evidence="2 3">VS</strain>
    </source>
</reference>
<feature type="signal peptide" evidence="1">
    <location>
        <begin position="1"/>
        <end position="25"/>
    </location>
</feature>
<feature type="chain" id="PRO_5003028488" description="Lipoprotein" evidence="1">
    <location>
        <begin position="26"/>
        <end position="136"/>
    </location>
</feature>
<gene>
    <name evidence="2" type="ordered locus">DhcVS_1015</name>
</gene>
<keyword evidence="1" id="KW-0732">Signal</keyword>
<dbReference type="KEGG" id="dev:DhcVS_1015"/>